<organism evidence="4 5">
    <name type="scientific">Natribacillus halophilus</name>
    <dbReference type="NCBI Taxonomy" id="549003"/>
    <lineage>
        <taxon>Bacteria</taxon>
        <taxon>Bacillati</taxon>
        <taxon>Bacillota</taxon>
        <taxon>Bacilli</taxon>
        <taxon>Bacillales</taxon>
        <taxon>Bacillaceae</taxon>
        <taxon>Natribacillus</taxon>
    </lineage>
</organism>
<gene>
    <name evidence="4" type="ORF">SAMN04488123_11821</name>
</gene>
<keyword evidence="1" id="KW-0175">Coiled coil</keyword>
<dbReference type="PANTHER" id="PTHR40027">
    <property type="entry name" value="CELL DIVISION PROTEIN DIVIC"/>
    <property type="match status" value="1"/>
</dbReference>
<reference evidence="4 5" key="1">
    <citation type="submission" date="2016-10" db="EMBL/GenBank/DDBJ databases">
        <authorList>
            <person name="de Groot N.N."/>
        </authorList>
    </citation>
    <scope>NUCLEOTIDE SEQUENCE [LARGE SCALE GENOMIC DNA]</scope>
    <source>
        <strain evidence="4 5">DSM 21771</strain>
    </source>
</reference>
<evidence type="ECO:0000256" key="2">
    <source>
        <dbReference type="SAM" id="MobiDB-lite"/>
    </source>
</evidence>
<keyword evidence="3" id="KW-1133">Transmembrane helix</keyword>
<protein>
    <submittedName>
        <fullName evidence="4">Cell division protein DivIC</fullName>
    </submittedName>
</protein>
<name>A0A1G8RID4_9BACI</name>
<feature type="region of interest" description="Disordered" evidence="2">
    <location>
        <begin position="17"/>
        <end position="36"/>
    </location>
</feature>
<keyword evidence="3" id="KW-0472">Membrane</keyword>
<feature type="coiled-coil region" evidence="1">
    <location>
        <begin position="67"/>
        <end position="101"/>
    </location>
</feature>
<keyword evidence="3" id="KW-0812">Transmembrane</keyword>
<sequence>MASGIPPNRKVTQLNRHKMKEQEQQRLAMREQRRKRGLRRRLTVIGLAAGVVVIFSSIGLISQHGMIEANEAEKAELQAELEALEENEEHLEQEIVNYNDEEYITEIARKDFYMSRPDETLFKLPDEEE</sequence>
<dbReference type="Proteomes" id="UP000198853">
    <property type="component" value="Unassembled WGS sequence"/>
</dbReference>
<dbReference type="Pfam" id="PF04977">
    <property type="entry name" value="DivIC"/>
    <property type="match status" value="1"/>
</dbReference>
<dbReference type="EMBL" id="FNEN01000018">
    <property type="protein sequence ID" value="SDJ16711.1"/>
    <property type="molecule type" value="Genomic_DNA"/>
</dbReference>
<dbReference type="InterPro" id="IPR007060">
    <property type="entry name" value="FtsL/DivIC"/>
</dbReference>
<feature type="transmembrane region" description="Helical" evidence="3">
    <location>
        <begin position="42"/>
        <end position="61"/>
    </location>
</feature>
<keyword evidence="5" id="KW-1185">Reference proteome</keyword>
<evidence type="ECO:0000256" key="3">
    <source>
        <dbReference type="SAM" id="Phobius"/>
    </source>
</evidence>
<proteinExistence type="predicted"/>
<dbReference type="AlphaFoldDB" id="A0A1G8RID4"/>
<dbReference type="InterPro" id="IPR039076">
    <property type="entry name" value="DivIC"/>
</dbReference>
<dbReference type="PANTHER" id="PTHR40027:SF1">
    <property type="entry name" value="CELL DIVISION PROTEIN DIVIC"/>
    <property type="match status" value="1"/>
</dbReference>
<dbReference type="GO" id="GO:0051301">
    <property type="term" value="P:cell division"/>
    <property type="evidence" value="ECO:0007669"/>
    <property type="project" value="UniProtKB-KW"/>
</dbReference>
<keyword evidence="4" id="KW-0132">Cell division</keyword>
<accession>A0A1G8RID4</accession>
<feature type="compositionally biased region" description="Basic and acidic residues" evidence="2">
    <location>
        <begin position="20"/>
        <end position="31"/>
    </location>
</feature>
<dbReference type="RefSeq" id="WP_176764775.1">
    <property type="nucleotide sequence ID" value="NZ_FNEN01000018.1"/>
</dbReference>
<evidence type="ECO:0000256" key="1">
    <source>
        <dbReference type="SAM" id="Coils"/>
    </source>
</evidence>
<evidence type="ECO:0000313" key="5">
    <source>
        <dbReference type="Proteomes" id="UP000198853"/>
    </source>
</evidence>
<keyword evidence="4" id="KW-0131">Cell cycle</keyword>
<evidence type="ECO:0000313" key="4">
    <source>
        <dbReference type="EMBL" id="SDJ16711.1"/>
    </source>
</evidence>